<name>A0A317T5N2_9CHLB</name>
<accession>A0A317T5N2</accession>
<dbReference type="PANTHER" id="PTHR36529:SF1">
    <property type="entry name" value="GLYCOSYLTRANSFERASE"/>
    <property type="match status" value="1"/>
</dbReference>
<dbReference type="Pfam" id="PF09837">
    <property type="entry name" value="DUF2064"/>
    <property type="match status" value="1"/>
</dbReference>
<dbReference type="AlphaFoldDB" id="A0A317T5N2"/>
<gene>
    <name evidence="1" type="ORF">CR164_06885</name>
</gene>
<reference evidence="2" key="1">
    <citation type="submission" date="2017-10" db="EMBL/GenBank/DDBJ databases">
        <authorList>
            <person name="Gaisin V.A."/>
            <person name="Rysina M.S."/>
            <person name="Grouzdev D.S."/>
        </authorList>
    </citation>
    <scope>NUCLEOTIDE SEQUENCE [LARGE SCALE GENOMIC DNA]</scope>
    <source>
        <strain evidence="2">V1</strain>
    </source>
</reference>
<dbReference type="InterPro" id="IPR018641">
    <property type="entry name" value="Trfase_1_rSAM/seldom-assoc"/>
</dbReference>
<sequence>MDTPLLIVFTRNPVKGRVKKRLAAATSDDFALKVYNKLRSITQEASSASGADIAVYYDNHLPDDDIFQGAKTKTFLQEGNDLGTRMFNAFKQGFSENYRRIALIGTDCPELTGTIIRSAFGALEQHHAVLGPAKDGGYYLIGLRALLSELFIGKQWSTSTVCREAKNELDRHGLDYALLQTLSDIDTVEDLGNFTLD</sequence>
<dbReference type="NCBIfam" id="TIGR04282">
    <property type="entry name" value="glyco_like_cofC"/>
    <property type="match status" value="1"/>
</dbReference>
<dbReference type="RefSeq" id="WP_110023195.1">
    <property type="nucleotide sequence ID" value="NZ_PDNZ01000004.1"/>
</dbReference>
<evidence type="ECO:0000313" key="1">
    <source>
        <dbReference type="EMBL" id="PWW82059.1"/>
    </source>
</evidence>
<dbReference type="Gene3D" id="3.90.550.10">
    <property type="entry name" value="Spore Coat Polysaccharide Biosynthesis Protein SpsA, Chain A"/>
    <property type="match status" value="1"/>
</dbReference>
<dbReference type="PANTHER" id="PTHR36529">
    <property type="entry name" value="SLL1095 PROTEIN"/>
    <property type="match status" value="1"/>
</dbReference>
<organism evidence="1 2">
    <name type="scientific">Prosthecochloris marina</name>
    <dbReference type="NCBI Taxonomy" id="2017681"/>
    <lineage>
        <taxon>Bacteria</taxon>
        <taxon>Pseudomonadati</taxon>
        <taxon>Chlorobiota</taxon>
        <taxon>Chlorobiia</taxon>
        <taxon>Chlorobiales</taxon>
        <taxon>Chlorobiaceae</taxon>
        <taxon>Prosthecochloris</taxon>
    </lineage>
</organism>
<evidence type="ECO:0008006" key="3">
    <source>
        <dbReference type="Google" id="ProtNLM"/>
    </source>
</evidence>
<evidence type="ECO:0000313" key="2">
    <source>
        <dbReference type="Proteomes" id="UP000246278"/>
    </source>
</evidence>
<dbReference type="SUPFAM" id="SSF53448">
    <property type="entry name" value="Nucleotide-diphospho-sugar transferases"/>
    <property type="match status" value="1"/>
</dbReference>
<dbReference type="OrthoDB" id="9798250at2"/>
<comment type="caution">
    <text evidence="1">The sequence shown here is derived from an EMBL/GenBank/DDBJ whole genome shotgun (WGS) entry which is preliminary data.</text>
</comment>
<dbReference type="Proteomes" id="UP000246278">
    <property type="component" value="Unassembled WGS sequence"/>
</dbReference>
<dbReference type="EMBL" id="PDNZ01000004">
    <property type="protein sequence ID" value="PWW82059.1"/>
    <property type="molecule type" value="Genomic_DNA"/>
</dbReference>
<proteinExistence type="predicted"/>
<keyword evidence="2" id="KW-1185">Reference proteome</keyword>
<dbReference type="InterPro" id="IPR029044">
    <property type="entry name" value="Nucleotide-diphossugar_trans"/>
</dbReference>
<protein>
    <recommendedName>
        <fullName evidence="3">Glycosyltransferase</fullName>
    </recommendedName>
</protein>